<name>A0A0B7JZ75_BIOOC</name>
<feature type="compositionally biased region" description="Polar residues" evidence="1">
    <location>
        <begin position="149"/>
        <end position="193"/>
    </location>
</feature>
<protein>
    <submittedName>
        <fullName evidence="3">Uncharacterized protein</fullName>
    </submittedName>
</protein>
<evidence type="ECO:0000313" key="3">
    <source>
        <dbReference type="EMBL" id="CEO50423.1"/>
    </source>
</evidence>
<feature type="signal peptide" evidence="2">
    <location>
        <begin position="1"/>
        <end position="21"/>
    </location>
</feature>
<dbReference type="AlphaFoldDB" id="A0A0B7JZ75"/>
<keyword evidence="2" id="KW-0732">Signal</keyword>
<dbReference type="EMBL" id="CDPU01000018">
    <property type="protein sequence ID" value="CEO50423.1"/>
    <property type="molecule type" value="Genomic_DNA"/>
</dbReference>
<feature type="region of interest" description="Disordered" evidence="1">
    <location>
        <begin position="149"/>
        <end position="200"/>
    </location>
</feature>
<organism evidence="3">
    <name type="scientific">Bionectria ochroleuca</name>
    <name type="common">Gliocladium roseum</name>
    <dbReference type="NCBI Taxonomy" id="29856"/>
    <lineage>
        <taxon>Eukaryota</taxon>
        <taxon>Fungi</taxon>
        <taxon>Dikarya</taxon>
        <taxon>Ascomycota</taxon>
        <taxon>Pezizomycotina</taxon>
        <taxon>Sordariomycetes</taxon>
        <taxon>Hypocreomycetidae</taxon>
        <taxon>Hypocreales</taxon>
        <taxon>Bionectriaceae</taxon>
        <taxon>Clonostachys</taxon>
    </lineage>
</organism>
<feature type="region of interest" description="Disordered" evidence="1">
    <location>
        <begin position="238"/>
        <end position="274"/>
    </location>
</feature>
<sequence length="321" mass="33701">MRSIKLIIAAFILCLWQLVTAHSELSASTTVPVDSTITALPSLATTAAPELELRAGANTCGYIQGNVSQPLTCQDTCGFIRMSWSGNGHAGCCGSNGCQIYTTCLENTSTDDELARICTGSKSACITYTWSTQSYVYYSCAESRTTIPVSMDTSTGTRPPTSVTSGYPSTARSTRTSDGTGAPQPTSSGNDNSPGLGLESDLGAQERMKAAVGSAILGGVLLGSFLLFGCFFNPPGSDGANEEHQASPPPGENAGLLGSGQEMHTPVSTVSHSTVSEGRFYGQQPIYLGSGQEMHTPVATKPEARFYQQQPIIYSPQVEYA</sequence>
<evidence type="ECO:0000256" key="1">
    <source>
        <dbReference type="SAM" id="MobiDB-lite"/>
    </source>
</evidence>
<proteinExistence type="predicted"/>
<feature type="compositionally biased region" description="Low complexity" evidence="1">
    <location>
        <begin position="264"/>
        <end position="274"/>
    </location>
</feature>
<reference evidence="3" key="1">
    <citation type="submission" date="2015-01" db="EMBL/GenBank/DDBJ databases">
        <authorList>
            <person name="Durling Mikael"/>
        </authorList>
    </citation>
    <scope>NUCLEOTIDE SEQUENCE</scope>
</reference>
<accession>A0A0B7JZ75</accession>
<gene>
    <name evidence="3" type="ORF">BN869_000006481_1</name>
</gene>
<evidence type="ECO:0000256" key="2">
    <source>
        <dbReference type="SAM" id="SignalP"/>
    </source>
</evidence>
<feature type="chain" id="PRO_5002118036" evidence="2">
    <location>
        <begin position="22"/>
        <end position="321"/>
    </location>
</feature>